<name>A0AAD3RWX1_NEPGR</name>
<dbReference type="InterPro" id="IPR013087">
    <property type="entry name" value="Znf_C2H2_type"/>
</dbReference>
<feature type="region of interest" description="Disordered" evidence="2">
    <location>
        <begin position="182"/>
        <end position="211"/>
    </location>
</feature>
<dbReference type="EMBL" id="BSYO01000002">
    <property type="protein sequence ID" value="GMH00617.1"/>
    <property type="molecule type" value="Genomic_DNA"/>
</dbReference>
<dbReference type="PANTHER" id="PTHR47068:SF1">
    <property type="entry name" value="OS02G0659100 PROTEIN"/>
    <property type="match status" value="1"/>
</dbReference>
<dbReference type="GO" id="GO:0008270">
    <property type="term" value="F:zinc ion binding"/>
    <property type="evidence" value="ECO:0007669"/>
    <property type="project" value="UniProtKB-KW"/>
</dbReference>
<feature type="region of interest" description="Disordered" evidence="2">
    <location>
        <begin position="368"/>
        <end position="424"/>
    </location>
</feature>
<keyword evidence="1" id="KW-0863">Zinc-finger</keyword>
<reference evidence="4" key="1">
    <citation type="submission" date="2023-05" db="EMBL/GenBank/DDBJ databases">
        <title>Nepenthes gracilis genome sequencing.</title>
        <authorList>
            <person name="Fukushima K."/>
        </authorList>
    </citation>
    <scope>NUCLEOTIDE SEQUENCE</scope>
    <source>
        <strain evidence="4">SING2019-196</strain>
    </source>
</reference>
<gene>
    <name evidence="4" type="ORF">Nepgr_002456</name>
</gene>
<comment type="caution">
    <text evidence="4">The sequence shown here is derived from an EMBL/GenBank/DDBJ whole genome shotgun (WGS) entry which is preliminary data.</text>
</comment>
<protein>
    <recommendedName>
        <fullName evidence="3">C2H2-type domain-containing protein</fullName>
    </recommendedName>
</protein>
<dbReference type="PANTHER" id="PTHR47068">
    <property type="entry name" value="OS02G0659100 PROTEIN"/>
    <property type="match status" value="1"/>
</dbReference>
<evidence type="ECO:0000313" key="4">
    <source>
        <dbReference type="EMBL" id="GMH00617.1"/>
    </source>
</evidence>
<dbReference type="PROSITE" id="PS50157">
    <property type="entry name" value="ZINC_FINGER_C2H2_2"/>
    <property type="match status" value="3"/>
</dbReference>
<feature type="domain" description="C2H2-type" evidence="3">
    <location>
        <begin position="280"/>
        <end position="302"/>
    </location>
</feature>
<feature type="region of interest" description="Disordered" evidence="2">
    <location>
        <begin position="54"/>
        <end position="73"/>
    </location>
</feature>
<keyword evidence="1" id="KW-0479">Metal-binding</keyword>
<proteinExistence type="predicted"/>
<organism evidence="4 5">
    <name type="scientific">Nepenthes gracilis</name>
    <name type="common">Slender pitcher plant</name>
    <dbReference type="NCBI Taxonomy" id="150966"/>
    <lineage>
        <taxon>Eukaryota</taxon>
        <taxon>Viridiplantae</taxon>
        <taxon>Streptophyta</taxon>
        <taxon>Embryophyta</taxon>
        <taxon>Tracheophyta</taxon>
        <taxon>Spermatophyta</taxon>
        <taxon>Magnoliopsida</taxon>
        <taxon>eudicotyledons</taxon>
        <taxon>Gunneridae</taxon>
        <taxon>Pentapetalae</taxon>
        <taxon>Caryophyllales</taxon>
        <taxon>Nepenthaceae</taxon>
        <taxon>Nepenthes</taxon>
    </lineage>
</organism>
<evidence type="ECO:0000259" key="3">
    <source>
        <dbReference type="PROSITE" id="PS50157"/>
    </source>
</evidence>
<dbReference type="SUPFAM" id="SSF57667">
    <property type="entry name" value="beta-beta-alpha zinc fingers"/>
    <property type="match status" value="2"/>
</dbReference>
<evidence type="ECO:0000256" key="1">
    <source>
        <dbReference type="PROSITE-ProRule" id="PRU00042"/>
    </source>
</evidence>
<feature type="compositionally biased region" description="Basic and acidic residues" evidence="2">
    <location>
        <begin position="389"/>
        <end position="424"/>
    </location>
</feature>
<evidence type="ECO:0000256" key="2">
    <source>
        <dbReference type="SAM" id="MobiDB-lite"/>
    </source>
</evidence>
<dbReference type="InterPro" id="IPR036236">
    <property type="entry name" value="Znf_C2H2_sf"/>
</dbReference>
<accession>A0AAD3RWX1</accession>
<dbReference type="Pfam" id="PF13912">
    <property type="entry name" value="zf-C2H2_6"/>
    <property type="match status" value="3"/>
</dbReference>
<dbReference type="AlphaFoldDB" id="A0AAD3RWX1"/>
<feature type="domain" description="C2H2-type" evidence="3">
    <location>
        <begin position="234"/>
        <end position="261"/>
    </location>
</feature>
<keyword evidence="1" id="KW-0862">Zinc</keyword>
<dbReference type="Gene3D" id="3.30.160.60">
    <property type="entry name" value="Classic Zinc Finger"/>
    <property type="match status" value="1"/>
</dbReference>
<dbReference type="SMART" id="SM00355">
    <property type="entry name" value="ZnF_C2H2"/>
    <property type="match status" value="4"/>
</dbReference>
<dbReference type="PROSITE" id="PS00028">
    <property type="entry name" value="ZINC_FINGER_C2H2_1"/>
    <property type="match status" value="3"/>
</dbReference>
<feature type="region of interest" description="Disordered" evidence="2">
    <location>
        <begin position="108"/>
        <end position="134"/>
    </location>
</feature>
<keyword evidence="5" id="KW-1185">Reference proteome</keyword>
<feature type="domain" description="C2H2-type" evidence="3">
    <location>
        <begin position="13"/>
        <end position="40"/>
    </location>
</feature>
<sequence length="451" mass="49690">MASIVDQKSNFKHVCKICKKGFVCGSALGGHMRAHGTGDERRRTCDVNHGSDWDGKLEGGGSDTPPSNKRKYALRTNPNRMRNCRACENCGQMFLSWKSFLEHSKCGSEDAGSPASSPKSAVDDDLERRTHGGGSIVGGWFKRKRSVRVEVDNIIDSINCPSSEEEYLAVCLMMLSRGTVDPSDVLADQQPKESPPPSADKNDERRNGITFIGPRPLAGGLLDKAEGVAKGALFECKACSKVFHSHQALGGHRASHNKIKGCFAARGIIMVGCKRKSKVHECSICHQIFSSGQALGGHKRCHWIAANPPGTSSSLPTFQHPRDHVEEARQRPIVFIQPEQPFDLNVAEARYKLSTQICLQLGDGVETETEEKRHHCNNHQDEDDNEREQEDKKTKKMKTSHESMKNEVRDEVDNSKQTKLGELKDLDVSRSSSLWLRVGLGSSDGVGADHP</sequence>
<evidence type="ECO:0000313" key="5">
    <source>
        <dbReference type="Proteomes" id="UP001279734"/>
    </source>
</evidence>
<dbReference type="Proteomes" id="UP001279734">
    <property type="component" value="Unassembled WGS sequence"/>
</dbReference>